<gene>
    <name evidence="3" type="ORF">BDD16_003614</name>
</gene>
<evidence type="ECO:0000259" key="2">
    <source>
        <dbReference type="Pfam" id="PF02608"/>
    </source>
</evidence>
<organism evidence="3 4">
    <name type="scientific">Sphaerotilus montanus</name>
    <dbReference type="NCBI Taxonomy" id="522889"/>
    <lineage>
        <taxon>Bacteria</taxon>
        <taxon>Pseudomonadati</taxon>
        <taxon>Pseudomonadota</taxon>
        <taxon>Betaproteobacteria</taxon>
        <taxon>Burkholderiales</taxon>
        <taxon>Sphaerotilaceae</taxon>
        <taxon>Sphaerotilus</taxon>
    </lineage>
</organism>
<feature type="domain" description="ABC transporter substrate-binding protein PnrA-like" evidence="2">
    <location>
        <begin position="41"/>
        <end position="303"/>
    </location>
</feature>
<proteinExistence type="predicted"/>
<keyword evidence="1" id="KW-0732">Signal</keyword>
<dbReference type="RefSeq" id="WP_179635245.1">
    <property type="nucleotide sequence ID" value="NZ_JACCFH010000001.1"/>
</dbReference>
<dbReference type="PANTHER" id="PTHR43208">
    <property type="entry name" value="ABC TRANSPORTER SUBSTRATE-BINDING PROTEIN"/>
    <property type="match status" value="1"/>
</dbReference>
<evidence type="ECO:0000256" key="1">
    <source>
        <dbReference type="ARBA" id="ARBA00022729"/>
    </source>
</evidence>
<comment type="caution">
    <text evidence="3">The sequence shown here is derived from an EMBL/GenBank/DDBJ whole genome shotgun (WGS) entry which is preliminary data.</text>
</comment>
<reference evidence="3 4" key="1">
    <citation type="submission" date="2020-07" db="EMBL/GenBank/DDBJ databases">
        <title>Genomic Encyclopedia of Archaeal and Bacterial Type Strains, Phase II (KMG-II): from individual species to whole genera.</title>
        <authorList>
            <person name="Goeker M."/>
        </authorList>
    </citation>
    <scope>NUCLEOTIDE SEQUENCE [LARGE SCALE GENOMIC DNA]</scope>
    <source>
        <strain evidence="3 4">DSM 21226</strain>
    </source>
</reference>
<dbReference type="EMBL" id="JACCFH010000001">
    <property type="protein sequence ID" value="NYG34628.1"/>
    <property type="molecule type" value="Genomic_DNA"/>
</dbReference>
<dbReference type="Pfam" id="PF02608">
    <property type="entry name" value="Bmp"/>
    <property type="match status" value="1"/>
</dbReference>
<dbReference type="AlphaFoldDB" id="A0A7Y9R322"/>
<name>A0A7Y9R322_9BURK</name>
<protein>
    <submittedName>
        <fullName evidence="3">Simple sugar transport system substrate-binding protein</fullName>
    </submittedName>
</protein>
<dbReference type="GO" id="GO:0005886">
    <property type="term" value="C:plasma membrane"/>
    <property type="evidence" value="ECO:0007669"/>
    <property type="project" value="InterPro"/>
</dbReference>
<dbReference type="InterPro" id="IPR006311">
    <property type="entry name" value="TAT_signal"/>
</dbReference>
<evidence type="ECO:0000313" key="3">
    <source>
        <dbReference type="EMBL" id="NYG34628.1"/>
    </source>
</evidence>
<dbReference type="PANTHER" id="PTHR43208:SF1">
    <property type="entry name" value="ABC TRANSPORTER SUBSTRATE-BINDING PROTEIN"/>
    <property type="match status" value="1"/>
</dbReference>
<dbReference type="PROSITE" id="PS51318">
    <property type="entry name" value="TAT"/>
    <property type="match status" value="1"/>
</dbReference>
<dbReference type="CDD" id="cd19963">
    <property type="entry name" value="PBP1_BMP-like"/>
    <property type="match status" value="1"/>
</dbReference>
<sequence length="374" mass="40117">MRALPPNPNRRDWLRTVGATGAGLATAGLPGLVLAQKPMTLGFIYVGPKDDFGYNQAHAEAVAVVKKMAGIKVVEEENVPETNAVQKTMQGMISQDGATLLFPTSFGYFDPHMLAVAGKNPDVRFAHCGGLWSEGKHPKNIGSFFGYIDEAQYLNGVVAGHMTKSKKLGFIAAKPIPQVLRNINAFTMGARSVDPTITTQVIFTGDWSMPVKEAEATNSLADQGVDVFTMHVDGPKVIVETAAKRGKFVCGYHASQAKLAPNAYLTGAEWNWVTAYTQIIEAAKAGKPHPNFVRGGLKEGFVKTSPYGAMVPEGARKAADGVKAAMVAGKFDIFKGELKDNTGKVVIPKGKVYKQTDVELESMNYLIDGVIGKV</sequence>
<keyword evidence="3" id="KW-0813">Transport</keyword>
<dbReference type="Gene3D" id="3.40.50.2300">
    <property type="match status" value="2"/>
</dbReference>
<accession>A0A7Y9R322</accession>
<keyword evidence="4" id="KW-1185">Reference proteome</keyword>
<dbReference type="InterPro" id="IPR052910">
    <property type="entry name" value="ABC-Purine-Binding"/>
</dbReference>
<dbReference type="InterPro" id="IPR003760">
    <property type="entry name" value="PnrA-like"/>
</dbReference>
<dbReference type="Proteomes" id="UP000518288">
    <property type="component" value="Unassembled WGS sequence"/>
</dbReference>
<evidence type="ECO:0000313" key="4">
    <source>
        <dbReference type="Proteomes" id="UP000518288"/>
    </source>
</evidence>
<keyword evidence="3" id="KW-0762">Sugar transport</keyword>